<comment type="caution">
    <text evidence="2">The sequence shown here is derived from an EMBL/GenBank/DDBJ whole genome shotgun (WGS) entry which is preliminary data.</text>
</comment>
<evidence type="ECO:0000256" key="1">
    <source>
        <dbReference type="SAM" id="MobiDB-lite"/>
    </source>
</evidence>
<evidence type="ECO:0000313" key="3">
    <source>
        <dbReference type="Proteomes" id="UP000294194"/>
    </source>
</evidence>
<dbReference type="InterPro" id="IPR036689">
    <property type="entry name" value="ESAT-6-like_sf"/>
</dbReference>
<dbReference type="RefSeq" id="WP_130983122.1">
    <property type="nucleotide sequence ID" value="NZ_SISG01000002.1"/>
</dbReference>
<proteinExistence type="predicted"/>
<reference evidence="3" key="1">
    <citation type="submission" date="2019-02" db="EMBL/GenBank/DDBJ databases">
        <title>Glaciihabitans arcticus sp. nov., a psychrotolerant bacterium isolated from polar soil.</title>
        <authorList>
            <person name="Dahal R.H."/>
        </authorList>
    </citation>
    <scope>NUCLEOTIDE SEQUENCE [LARGE SCALE GENOMIC DNA]</scope>
    <source>
        <strain evidence="3">RP-3-7</strain>
    </source>
</reference>
<dbReference type="AlphaFoldDB" id="A0A4Q9GPM7"/>
<feature type="compositionally biased region" description="Polar residues" evidence="1">
    <location>
        <begin position="106"/>
        <end position="117"/>
    </location>
</feature>
<protein>
    <recommendedName>
        <fullName evidence="4">WXG100 family type VII secretion target</fullName>
    </recommendedName>
</protein>
<dbReference type="Gene3D" id="1.10.287.1060">
    <property type="entry name" value="ESAT-6-like"/>
    <property type="match status" value="1"/>
</dbReference>
<name>A0A4Q9GPM7_9MICO</name>
<sequence>MSTEFRVSTNTLGDVARLLQSAVALFDTRLADTNGVVASIAGGSWQGEDADLFTENYRAWEGNAMALRLVLDNLSHTLLAAERTYEATESGLDSGFDSVTAGMSGPSASKAQQTSNDKSAEFVSAEPIAMQSTGATP</sequence>
<keyword evidence="3" id="KW-1185">Reference proteome</keyword>
<feature type="region of interest" description="Disordered" evidence="1">
    <location>
        <begin position="89"/>
        <end position="137"/>
    </location>
</feature>
<organism evidence="2 3">
    <name type="scientific">Glaciihabitans arcticus</name>
    <dbReference type="NCBI Taxonomy" id="2668039"/>
    <lineage>
        <taxon>Bacteria</taxon>
        <taxon>Bacillati</taxon>
        <taxon>Actinomycetota</taxon>
        <taxon>Actinomycetes</taxon>
        <taxon>Micrococcales</taxon>
        <taxon>Microbacteriaceae</taxon>
        <taxon>Glaciihabitans</taxon>
    </lineage>
</organism>
<dbReference type="Proteomes" id="UP000294194">
    <property type="component" value="Unassembled WGS sequence"/>
</dbReference>
<accession>A0A4Q9GPM7</accession>
<gene>
    <name evidence="2" type="ORF">EYE40_15240</name>
</gene>
<dbReference type="EMBL" id="SISG01000002">
    <property type="protein sequence ID" value="TBN55551.1"/>
    <property type="molecule type" value="Genomic_DNA"/>
</dbReference>
<evidence type="ECO:0008006" key="4">
    <source>
        <dbReference type="Google" id="ProtNLM"/>
    </source>
</evidence>
<dbReference type="SUPFAM" id="SSF140453">
    <property type="entry name" value="EsxAB dimer-like"/>
    <property type="match status" value="1"/>
</dbReference>
<evidence type="ECO:0000313" key="2">
    <source>
        <dbReference type="EMBL" id="TBN55551.1"/>
    </source>
</evidence>
<dbReference type="InterPro" id="IPR010310">
    <property type="entry name" value="T7SS_ESAT-6-like"/>
</dbReference>
<dbReference type="Pfam" id="PF06013">
    <property type="entry name" value="WXG100"/>
    <property type="match status" value="1"/>
</dbReference>